<dbReference type="SUPFAM" id="SSF46785">
    <property type="entry name" value="Winged helix' DNA-binding domain"/>
    <property type="match status" value="1"/>
</dbReference>
<evidence type="ECO:0000313" key="6">
    <source>
        <dbReference type="EMBL" id="PMS28370.1"/>
    </source>
</evidence>
<sequence>MDDATNRFPLELPADEGLPFAAVAVAPRTSASRMVADALRAAIVDGRLPPGAPLRQDAVARHFSVSAIPVREALRQLESEGWAKVEMHKGATVAPLSAEEAREIYEIRAALESLALTLAIPNHTGETLGEAQALYEAAERERDPALYVARNEAFHMSLYAPAGRPQLFEMIGTLHRRGERYLRVKFGLPEHKRVSDHEHGQLIRLVRRKDIPNAQKLIADHLLGTGDLLYRLLREQAPGSTGSTRKPRRNGRNEQEGADETRTGSIRDAKPRSQPRRTKG</sequence>
<dbReference type="InterPro" id="IPR008920">
    <property type="entry name" value="TF_FadR/GntR_C"/>
</dbReference>
<evidence type="ECO:0000259" key="5">
    <source>
        <dbReference type="PROSITE" id="PS50949"/>
    </source>
</evidence>
<dbReference type="InterPro" id="IPR036390">
    <property type="entry name" value="WH_DNA-bd_sf"/>
</dbReference>
<keyword evidence="7" id="KW-1185">Reference proteome</keyword>
<dbReference type="PROSITE" id="PS50949">
    <property type="entry name" value="HTH_GNTR"/>
    <property type="match status" value="1"/>
</dbReference>
<evidence type="ECO:0000256" key="1">
    <source>
        <dbReference type="ARBA" id="ARBA00023015"/>
    </source>
</evidence>
<proteinExistence type="predicted"/>
<evidence type="ECO:0000313" key="7">
    <source>
        <dbReference type="Proteomes" id="UP000235347"/>
    </source>
</evidence>
<dbReference type="PANTHER" id="PTHR43537:SF41">
    <property type="entry name" value="TRANSCRIPTIONAL REGULATORY PROTEIN"/>
    <property type="match status" value="1"/>
</dbReference>
<name>A0A2N7WG32_9BURK</name>
<dbReference type="Gene3D" id="1.20.120.530">
    <property type="entry name" value="GntR ligand-binding domain-like"/>
    <property type="match status" value="1"/>
</dbReference>
<dbReference type="CDD" id="cd07377">
    <property type="entry name" value="WHTH_GntR"/>
    <property type="match status" value="1"/>
</dbReference>
<dbReference type="PANTHER" id="PTHR43537">
    <property type="entry name" value="TRANSCRIPTIONAL REGULATOR, GNTR FAMILY"/>
    <property type="match status" value="1"/>
</dbReference>
<dbReference type="AlphaFoldDB" id="A0A2N7WG32"/>
<gene>
    <name evidence="6" type="ORF">C0Z19_01215</name>
</gene>
<dbReference type="SMART" id="SM00345">
    <property type="entry name" value="HTH_GNTR"/>
    <property type="match status" value="1"/>
</dbReference>
<dbReference type="SUPFAM" id="SSF48008">
    <property type="entry name" value="GntR ligand-binding domain-like"/>
    <property type="match status" value="1"/>
</dbReference>
<dbReference type="EMBL" id="PNYB01000001">
    <property type="protein sequence ID" value="PMS28370.1"/>
    <property type="molecule type" value="Genomic_DNA"/>
</dbReference>
<dbReference type="GO" id="GO:0003677">
    <property type="term" value="F:DNA binding"/>
    <property type="evidence" value="ECO:0007669"/>
    <property type="project" value="UniProtKB-KW"/>
</dbReference>
<organism evidence="6 7">
    <name type="scientific">Trinickia soli</name>
    <dbReference type="NCBI Taxonomy" id="380675"/>
    <lineage>
        <taxon>Bacteria</taxon>
        <taxon>Pseudomonadati</taxon>
        <taxon>Pseudomonadota</taxon>
        <taxon>Betaproteobacteria</taxon>
        <taxon>Burkholderiales</taxon>
        <taxon>Burkholderiaceae</taxon>
        <taxon>Trinickia</taxon>
    </lineage>
</organism>
<evidence type="ECO:0000256" key="4">
    <source>
        <dbReference type="SAM" id="MobiDB-lite"/>
    </source>
</evidence>
<comment type="caution">
    <text evidence="6">The sequence shown here is derived from an EMBL/GenBank/DDBJ whole genome shotgun (WGS) entry which is preliminary data.</text>
</comment>
<accession>A0A2N7WG32</accession>
<dbReference type="InterPro" id="IPR000524">
    <property type="entry name" value="Tscrpt_reg_HTH_GntR"/>
</dbReference>
<dbReference type="Gene3D" id="1.10.10.10">
    <property type="entry name" value="Winged helix-like DNA-binding domain superfamily/Winged helix DNA-binding domain"/>
    <property type="match status" value="1"/>
</dbReference>
<feature type="region of interest" description="Disordered" evidence="4">
    <location>
        <begin position="236"/>
        <end position="280"/>
    </location>
</feature>
<dbReference type="Pfam" id="PF00392">
    <property type="entry name" value="GntR"/>
    <property type="match status" value="1"/>
</dbReference>
<dbReference type="Pfam" id="PF07729">
    <property type="entry name" value="FCD"/>
    <property type="match status" value="1"/>
</dbReference>
<keyword evidence="2" id="KW-0238">DNA-binding</keyword>
<dbReference type="InterPro" id="IPR036388">
    <property type="entry name" value="WH-like_DNA-bd_sf"/>
</dbReference>
<feature type="compositionally biased region" description="Basic and acidic residues" evidence="4">
    <location>
        <begin position="251"/>
        <end position="271"/>
    </location>
</feature>
<protein>
    <submittedName>
        <fullName evidence="6">GntR family transcriptional regulator</fullName>
    </submittedName>
</protein>
<dbReference type="Proteomes" id="UP000235347">
    <property type="component" value="Unassembled WGS sequence"/>
</dbReference>
<dbReference type="RefSeq" id="WP_102607959.1">
    <property type="nucleotide sequence ID" value="NZ_CADIKD010000006.1"/>
</dbReference>
<dbReference type="SMART" id="SM00895">
    <property type="entry name" value="FCD"/>
    <property type="match status" value="1"/>
</dbReference>
<dbReference type="GO" id="GO:0003700">
    <property type="term" value="F:DNA-binding transcription factor activity"/>
    <property type="evidence" value="ECO:0007669"/>
    <property type="project" value="InterPro"/>
</dbReference>
<reference evidence="6 7" key="1">
    <citation type="submission" date="2018-01" db="EMBL/GenBank/DDBJ databases">
        <title>Whole genome analyses suggest that Burkholderia sensu lato contains two further novel genera in the rhizoxinica-symbiotica group Mycetohabitans gen. nov., and Trinickia gen. nov.: implications for the evolution of diazotrophy and nodulation in the Burkholderiaceae.</title>
        <authorList>
            <person name="Estrada-de los Santos P."/>
            <person name="Palmer M."/>
            <person name="Chavez-Ramirez B."/>
            <person name="Beukes C."/>
            <person name="Steenkamp E.T."/>
            <person name="Hirsch A.M."/>
            <person name="Manyaka P."/>
            <person name="Maluk M."/>
            <person name="Lafos M."/>
            <person name="Crook M."/>
            <person name="Gross E."/>
            <person name="Simon M.F."/>
            <person name="Bueno dos Reis Junior F."/>
            <person name="Poole P.S."/>
            <person name="Venter S.N."/>
            <person name="James E.K."/>
        </authorList>
    </citation>
    <scope>NUCLEOTIDE SEQUENCE [LARGE SCALE GENOMIC DNA]</scope>
    <source>
        <strain evidence="6 7">GP25-8</strain>
    </source>
</reference>
<dbReference type="InterPro" id="IPR011711">
    <property type="entry name" value="GntR_C"/>
</dbReference>
<keyword evidence="1" id="KW-0805">Transcription regulation</keyword>
<evidence type="ECO:0000256" key="2">
    <source>
        <dbReference type="ARBA" id="ARBA00023125"/>
    </source>
</evidence>
<feature type="domain" description="HTH gntR-type" evidence="5">
    <location>
        <begin position="29"/>
        <end position="96"/>
    </location>
</feature>
<evidence type="ECO:0000256" key="3">
    <source>
        <dbReference type="ARBA" id="ARBA00023163"/>
    </source>
</evidence>
<keyword evidence="3" id="KW-0804">Transcription</keyword>